<dbReference type="PANTHER" id="PTHR43677:SF4">
    <property type="entry name" value="QUINONE OXIDOREDUCTASE-LIKE PROTEIN 2"/>
    <property type="match status" value="1"/>
</dbReference>
<name>A0ABW0WRQ9_STRNO</name>
<proteinExistence type="predicted"/>
<evidence type="ECO:0000313" key="3">
    <source>
        <dbReference type="Proteomes" id="UP001596065"/>
    </source>
</evidence>
<reference evidence="3" key="1">
    <citation type="journal article" date="2019" name="Int. J. Syst. Evol. Microbiol.">
        <title>The Global Catalogue of Microorganisms (GCM) 10K type strain sequencing project: providing services to taxonomists for standard genome sequencing and annotation.</title>
        <authorList>
            <consortium name="The Broad Institute Genomics Platform"/>
            <consortium name="The Broad Institute Genome Sequencing Center for Infectious Disease"/>
            <person name="Wu L."/>
            <person name="Ma J."/>
        </authorList>
    </citation>
    <scope>NUCLEOTIDE SEQUENCE [LARGE SCALE GENOMIC DNA]</scope>
    <source>
        <strain evidence="3">KCTC 5701</strain>
    </source>
</reference>
<dbReference type="Gene3D" id="3.40.50.720">
    <property type="entry name" value="NAD(P)-binding Rossmann-like Domain"/>
    <property type="match status" value="1"/>
</dbReference>
<dbReference type="Pfam" id="PF08240">
    <property type="entry name" value="ADH_N"/>
    <property type="match status" value="1"/>
</dbReference>
<dbReference type="SUPFAM" id="SSF51735">
    <property type="entry name" value="NAD(P)-binding Rossmann-fold domains"/>
    <property type="match status" value="1"/>
</dbReference>
<dbReference type="Pfam" id="PF00107">
    <property type="entry name" value="ADH_zinc_N"/>
    <property type="match status" value="1"/>
</dbReference>
<gene>
    <name evidence="2" type="ORF">ACFP3J_33720</name>
</gene>
<dbReference type="SUPFAM" id="SSF50129">
    <property type="entry name" value="GroES-like"/>
    <property type="match status" value="1"/>
</dbReference>
<dbReference type="PANTHER" id="PTHR43677">
    <property type="entry name" value="SHORT-CHAIN DEHYDROGENASE/REDUCTASE"/>
    <property type="match status" value="1"/>
</dbReference>
<dbReference type="InterPro" id="IPR036291">
    <property type="entry name" value="NAD(P)-bd_dom_sf"/>
</dbReference>
<dbReference type="InterPro" id="IPR013154">
    <property type="entry name" value="ADH-like_N"/>
</dbReference>
<accession>A0ABW0WRQ9</accession>
<dbReference type="InterPro" id="IPR013149">
    <property type="entry name" value="ADH-like_C"/>
</dbReference>
<dbReference type="Proteomes" id="UP001596065">
    <property type="component" value="Unassembled WGS sequence"/>
</dbReference>
<evidence type="ECO:0000259" key="1">
    <source>
        <dbReference type="SMART" id="SM00829"/>
    </source>
</evidence>
<sequence>MLAARLHQWNDVPTLEETASPGSAQAGEVTIAMEAAAVTHLDLTLTTGTFAYRPELPFIPGTAGIGRVTGGEAGLVGRRVLVRGAGIGLERPGTWATQVTVPVAGVRTIPERIDAALAATCYSPMTTGWAAVDPIGRIDRGDRVLVTGASGGVGSMAVQLAARAGATVLAAIRTPAKAAAVPDAAHDILIGQGPDTLATAAADGGVDVLLDTVGGAAVQTFLPAMRPGGRAVLIGYTAGTTLSVDLPTLMARDITLLPMNMVRRQVPDEVFHSLLRDLGDGRLKLDTTTYAFTDLAEAITARTAGTASGTVAVTM</sequence>
<organism evidence="2 3">
    <name type="scientific">Streptomyces nogalater</name>
    <dbReference type="NCBI Taxonomy" id="38314"/>
    <lineage>
        <taxon>Bacteria</taxon>
        <taxon>Bacillati</taxon>
        <taxon>Actinomycetota</taxon>
        <taxon>Actinomycetes</taxon>
        <taxon>Kitasatosporales</taxon>
        <taxon>Streptomycetaceae</taxon>
        <taxon>Streptomyces</taxon>
    </lineage>
</organism>
<dbReference type="SMART" id="SM00829">
    <property type="entry name" value="PKS_ER"/>
    <property type="match status" value="1"/>
</dbReference>
<dbReference type="InterPro" id="IPR020843">
    <property type="entry name" value="ER"/>
</dbReference>
<dbReference type="InterPro" id="IPR051397">
    <property type="entry name" value="Zn-ADH-like_protein"/>
</dbReference>
<feature type="domain" description="Enoyl reductase (ER)" evidence="1">
    <location>
        <begin position="10"/>
        <end position="313"/>
    </location>
</feature>
<evidence type="ECO:0000313" key="2">
    <source>
        <dbReference type="EMBL" id="MFC5660413.1"/>
    </source>
</evidence>
<keyword evidence="3" id="KW-1185">Reference proteome</keyword>
<dbReference type="Gene3D" id="3.90.180.10">
    <property type="entry name" value="Medium-chain alcohol dehydrogenases, catalytic domain"/>
    <property type="match status" value="1"/>
</dbReference>
<comment type="caution">
    <text evidence="2">The sequence shown here is derived from an EMBL/GenBank/DDBJ whole genome shotgun (WGS) entry which is preliminary data.</text>
</comment>
<dbReference type="RefSeq" id="WP_344348894.1">
    <property type="nucleotide sequence ID" value="NZ_BAAASM010000020.1"/>
</dbReference>
<dbReference type="InterPro" id="IPR011032">
    <property type="entry name" value="GroES-like_sf"/>
</dbReference>
<protein>
    <submittedName>
        <fullName evidence="2">Zinc-binding alcohol dehydrogenase family protein</fullName>
    </submittedName>
</protein>
<dbReference type="EMBL" id="JBHSOE010000096">
    <property type="protein sequence ID" value="MFC5660413.1"/>
    <property type="molecule type" value="Genomic_DNA"/>
</dbReference>